<proteinExistence type="predicted"/>
<feature type="transmembrane region" description="Helical" evidence="1">
    <location>
        <begin position="90"/>
        <end position="110"/>
    </location>
</feature>
<accession>A0A9N8GXS4</accession>
<dbReference type="Proteomes" id="UP000834611">
    <property type="component" value="Unassembled WGS sequence"/>
</dbReference>
<organism evidence="2 3">
    <name type="scientific">Providencia rettgeri</name>
    <dbReference type="NCBI Taxonomy" id="587"/>
    <lineage>
        <taxon>Bacteria</taxon>
        <taxon>Pseudomonadati</taxon>
        <taxon>Pseudomonadota</taxon>
        <taxon>Gammaproteobacteria</taxon>
        <taxon>Enterobacterales</taxon>
        <taxon>Morganellaceae</taxon>
        <taxon>Providencia</taxon>
    </lineage>
</organism>
<keyword evidence="1" id="KW-1133">Transmembrane helix</keyword>
<evidence type="ECO:0000313" key="2">
    <source>
        <dbReference type="EMBL" id="CAB5705519.1"/>
    </source>
</evidence>
<gene>
    <name evidence="2" type="ORF">GHA_03056</name>
</gene>
<evidence type="ECO:0000313" key="3">
    <source>
        <dbReference type="Proteomes" id="UP000834611"/>
    </source>
</evidence>
<keyword evidence="1" id="KW-0812">Transmembrane</keyword>
<protein>
    <submittedName>
        <fullName evidence="2">Uncharacterized protein</fullName>
    </submittedName>
</protein>
<dbReference type="EMBL" id="CAHPSF010000008">
    <property type="protein sequence ID" value="CAB5705519.1"/>
    <property type="molecule type" value="Genomic_DNA"/>
</dbReference>
<keyword evidence="1" id="KW-0472">Membrane</keyword>
<sequence>MRILLRRKNSSDSHILALISYVSLCLGVIFYYFEGVHQLFFTIIKYGSFNAPISFAYHHALSFGLLAYVIALAPVYYYYLKTRINLAYRVLLYFLIPSIISFVFWYFYIYLRYSPSTFIISSSEYETFKYILIISYLQGLSILMTIASVTSDITLNLLRLIVHLAKK</sequence>
<comment type="caution">
    <text evidence="2">The sequence shown here is derived from an EMBL/GenBank/DDBJ whole genome shotgun (WGS) entry which is preliminary data.</text>
</comment>
<reference evidence="2" key="1">
    <citation type="submission" date="2020-05" db="EMBL/GenBank/DDBJ databases">
        <authorList>
            <person name="Delgado-Blas J."/>
        </authorList>
    </citation>
    <scope>NUCLEOTIDE SEQUENCE</scope>
    <source>
        <strain evidence="2">BB1453</strain>
    </source>
</reference>
<name>A0A9N8GXS4_PRORE</name>
<feature type="transmembrane region" description="Helical" evidence="1">
    <location>
        <begin position="130"/>
        <end position="158"/>
    </location>
</feature>
<dbReference type="AlphaFoldDB" id="A0A9N8GXS4"/>
<evidence type="ECO:0000256" key="1">
    <source>
        <dbReference type="SAM" id="Phobius"/>
    </source>
</evidence>
<feature type="transmembrane region" description="Helical" evidence="1">
    <location>
        <begin position="12"/>
        <end position="33"/>
    </location>
</feature>
<feature type="transmembrane region" description="Helical" evidence="1">
    <location>
        <begin position="53"/>
        <end position="78"/>
    </location>
</feature>